<dbReference type="HOGENOM" id="CLU_2196136_0_0_1"/>
<accession>C6HAX8</accession>
<protein>
    <submittedName>
        <fullName evidence="1">Uncharacterized protein</fullName>
    </submittedName>
</protein>
<organism evidence="1 2">
    <name type="scientific">Ajellomyces capsulatus (strain H143)</name>
    <name type="common">Darling's disease fungus</name>
    <name type="synonym">Histoplasma capsulatum</name>
    <dbReference type="NCBI Taxonomy" id="544712"/>
    <lineage>
        <taxon>Eukaryota</taxon>
        <taxon>Fungi</taxon>
        <taxon>Dikarya</taxon>
        <taxon>Ascomycota</taxon>
        <taxon>Pezizomycotina</taxon>
        <taxon>Eurotiomycetes</taxon>
        <taxon>Eurotiomycetidae</taxon>
        <taxon>Onygenales</taxon>
        <taxon>Ajellomycetaceae</taxon>
        <taxon>Histoplasma</taxon>
    </lineage>
</organism>
<sequence>MGDVIAKRMSGPHIMENSQAFMSYAAHAQLLSKFTMSIFNTTRLACYSNLSEREHRDICRPPKRHRHRDCLIRYLPVEQEDYRRDVVSLWKAGKAGRARAICKCSITQ</sequence>
<evidence type="ECO:0000313" key="1">
    <source>
        <dbReference type="EMBL" id="EER42401.1"/>
    </source>
</evidence>
<name>C6HAX8_AJECH</name>
<dbReference type="OMA" id="ARAICKC"/>
<dbReference type="VEuPathDB" id="FungiDB:HCDG_03860"/>
<dbReference type="AlphaFoldDB" id="C6HAX8"/>
<gene>
    <name evidence="1" type="ORF">HCDG_03860</name>
</gene>
<evidence type="ECO:0000313" key="2">
    <source>
        <dbReference type="Proteomes" id="UP000002624"/>
    </source>
</evidence>
<reference evidence="2" key="1">
    <citation type="submission" date="2009-05" db="EMBL/GenBank/DDBJ databases">
        <title>The genome sequence of Ajellomyces capsulatus strain H143.</title>
        <authorList>
            <person name="Champion M."/>
            <person name="Cuomo C.A."/>
            <person name="Ma L.-J."/>
            <person name="Henn M.R."/>
            <person name="Sil A."/>
            <person name="Goldman B."/>
            <person name="Young S.K."/>
            <person name="Kodira C.D."/>
            <person name="Zeng Q."/>
            <person name="Koehrsen M."/>
            <person name="Alvarado L."/>
            <person name="Berlin A.M."/>
            <person name="Borenstein D."/>
            <person name="Chen Z."/>
            <person name="Engels R."/>
            <person name="Freedman E."/>
            <person name="Gellesch M."/>
            <person name="Goldberg J."/>
            <person name="Griggs A."/>
            <person name="Gujja S."/>
            <person name="Heiman D.I."/>
            <person name="Hepburn T.A."/>
            <person name="Howarth C."/>
            <person name="Jen D."/>
            <person name="Larson L."/>
            <person name="Lewis B."/>
            <person name="Mehta T."/>
            <person name="Park D."/>
            <person name="Pearson M."/>
            <person name="Roberts A."/>
            <person name="Saif S."/>
            <person name="Shea T.D."/>
            <person name="Shenoy N."/>
            <person name="Sisk P."/>
            <person name="Stolte C."/>
            <person name="Sykes S."/>
            <person name="Walk T."/>
            <person name="White J."/>
            <person name="Yandava C."/>
            <person name="Klein B."/>
            <person name="McEwen J.G."/>
            <person name="Puccia R."/>
            <person name="Goldman G.H."/>
            <person name="Felipe M.S."/>
            <person name="Nino-Vega G."/>
            <person name="San-Blas G."/>
            <person name="Taylor J.W."/>
            <person name="Mendoza L."/>
            <person name="Galagan J.E."/>
            <person name="Nusbaum C."/>
            <person name="Birren B.W."/>
        </authorList>
    </citation>
    <scope>NUCLEOTIDE SEQUENCE [LARGE SCALE GENOMIC DNA]</scope>
    <source>
        <strain evidence="2">H143</strain>
    </source>
</reference>
<dbReference type="EMBL" id="GG692422">
    <property type="protein sequence ID" value="EER42401.1"/>
    <property type="molecule type" value="Genomic_DNA"/>
</dbReference>
<dbReference type="Proteomes" id="UP000002624">
    <property type="component" value="Unassembled WGS sequence"/>
</dbReference>
<proteinExistence type="predicted"/>